<dbReference type="SMART" id="SM01007">
    <property type="entry name" value="Aldolase_II"/>
    <property type="match status" value="1"/>
</dbReference>
<dbReference type="PANTHER" id="PTHR22789">
    <property type="entry name" value="FUCULOSE PHOSPHATE ALDOLASE"/>
    <property type="match status" value="1"/>
</dbReference>
<evidence type="ECO:0000256" key="7">
    <source>
        <dbReference type="ARBA" id="ARBA00022935"/>
    </source>
</evidence>
<dbReference type="AlphaFoldDB" id="A0A917KJ15"/>
<evidence type="ECO:0000256" key="1">
    <source>
        <dbReference type="ARBA" id="ARBA00001726"/>
    </source>
</evidence>
<sequence>MSLQEVKQQVLEANRQLPGLGLVKLTWGNVSGLDAETGLVVIKPSGVPYERLTIDDLVVVDLDGRVVEGRLNPSSDTPTHVYLYRSFRGIGGIVHVHSPWATIFAQAGRPIPPLGTTHADHFYGEVPCTRALTEEEISGHYELETGKVIAEAFRQRDPLAVPAVLVRQHAPFCWGKDALDALRNAIVLEEAAKFAYHTMMLNPRVEPIGQSLLDKHYQRKHGPGAYYGQREAAGAAH</sequence>
<evidence type="ECO:0000256" key="9">
    <source>
        <dbReference type="ARBA" id="ARBA00023277"/>
    </source>
</evidence>
<dbReference type="InterPro" id="IPR050197">
    <property type="entry name" value="Aldolase_class_II_sugar_metab"/>
</dbReference>
<comment type="pathway">
    <text evidence="12">Carbohydrate degradation; L-arabinose degradation via L-ribulose; D-xylulose 5-phosphate from L-arabinose (bacterial route): step 3/3.</text>
</comment>
<evidence type="ECO:0000313" key="15">
    <source>
        <dbReference type="EMBL" id="GGJ14158.1"/>
    </source>
</evidence>
<keyword evidence="5" id="KW-0479">Metal-binding</keyword>
<evidence type="ECO:0000256" key="6">
    <source>
        <dbReference type="ARBA" id="ARBA00022833"/>
    </source>
</evidence>
<evidence type="ECO:0000256" key="12">
    <source>
        <dbReference type="ARBA" id="ARBA00060520"/>
    </source>
</evidence>
<evidence type="ECO:0000256" key="3">
    <source>
        <dbReference type="ARBA" id="ARBA00010037"/>
    </source>
</evidence>
<dbReference type="InterPro" id="IPR036409">
    <property type="entry name" value="Aldolase_II/adducin_N_sf"/>
</dbReference>
<dbReference type="PANTHER" id="PTHR22789:SF8">
    <property type="entry name" value="L-RIBULOSE-5-PHOSPHATE 4-EPIMERASE SGBE"/>
    <property type="match status" value="1"/>
</dbReference>
<evidence type="ECO:0000259" key="14">
    <source>
        <dbReference type="SMART" id="SM01007"/>
    </source>
</evidence>
<evidence type="ECO:0000313" key="16">
    <source>
        <dbReference type="Proteomes" id="UP000637695"/>
    </source>
</evidence>
<protein>
    <recommendedName>
        <fullName evidence="13">L-ribulose-5-phosphate 4-epimerase</fullName>
        <ecNumber evidence="4">5.1.3.4</ecNumber>
    </recommendedName>
    <alternativeName>
        <fullName evidence="10">Phosphoribulose isomerase</fullName>
    </alternativeName>
</protein>
<evidence type="ECO:0000256" key="5">
    <source>
        <dbReference type="ARBA" id="ARBA00022723"/>
    </source>
</evidence>
<keyword evidence="8" id="KW-0413">Isomerase</keyword>
<comment type="function">
    <text evidence="11">Involved in the degradation of L-arabinose. Catalyzes the interconversion of L-ribulose 5-phosphate (LRu5P) and D-xylulose 5-phosphate (D-Xu5P) via a retroaldol/aldol mechanism (carbon-carbon bond cleavage analogous to a class II aldolase reaction).</text>
</comment>
<dbReference type="NCBIfam" id="NF006047">
    <property type="entry name" value="PRK08193.1"/>
    <property type="match status" value="1"/>
</dbReference>
<dbReference type="SUPFAM" id="SSF53639">
    <property type="entry name" value="AraD/HMP-PK domain-like"/>
    <property type="match status" value="1"/>
</dbReference>
<dbReference type="NCBIfam" id="NF009003">
    <property type="entry name" value="PRK12348.1"/>
    <property type="match status" value="1"/>
</dbReference>
<name>A0A917KJ15_9BACL</name>
<dbReference type="Pfam" id="PF00596">
    <property type="entry name" value="Aldolase_II"/>
    <property type="match status" value="1"/>
</dbReference>
<dbReference type="GO" id="GO:0005829">
    <property type="term" value="C:cytosol"/>
    <property type="evidence" value="ECO:0007669"/>
    <property type="project" value="TreeGrafter"/>
</dbReference>
<comment type="similarity">
    <text evidence="3">Belongs to the aldolase class II family. AraD/FucA subfamily.</text>
</comment>
<dbReference type="GO" id="GO:0016832">
    <property type="term" value="F:aldehyde-lyase activity"/>
    <property type="evidence" value="ECO:0007669"/>
    <property type="project" value="TreeGrafter"/>
</dbReference>
<dbReference type="Gene3D" id="3.40.225.10">
    <property type="entry name" value="Class II aldolase/adducin N-terminal domain"/>
    <property type="match status" value="1"/>
</dbReference>
<dbReference type="GO" id="GO:0019568">
    <property type="term" value="P:arabinose catabolic process"/>
    <property type="evidence" value="ECO:0007669"/>
    <property type="project" value="UniProtKB-KW"/>
</dbReference>
<dbReference type="RefSeq" id="WP_308426210.1">
    <property type="nucleotide sequence ID" value="NZ_BMOY01000065.1"/>
</dbReference>
<comment type="catalytic activity">
    <reaction evidence="1">
        <text>L-ribulose 5-phosphate = D-xylulose 5-phosphate</text>
        <dbReference type="Rhea" id="RHEA:22368"/>
        <dbReference type="ChEBI" id="CHEBI:57737"/>
        <dbReference type="ChEBI" id="CHEBI:58226"/>
        <dbReference type="EC" id="5.1.3.4"/>
    </reaction>
</comment>
<comment type="cofactor">
    <cofactor evidence="2">
        <name>Zn(2+)</name>
        <dbReference type="ChEBI" id="CHEBI:29105"/>
    </cofactor>
</comment>
<dbReference type="InterPro" id="IPR001303">
    <property type="entry name" value="Aldolase_II/adducin_N"/>
</dbReference>
<evidence type="ECO:0000256" key="8">
    <source>
        <dbReference type="ARBA" id="ARBA00023235"/>
    </source>
</evidence>
<reference evidence="15" key="2">
    <citation type="submission" date="2020-09" db="EMBL/GenBank/DDBJ databases">
        <authorList>
            <person name="Sun Q."/>
            <person name="Ohkuma M."/>
        </authorList>
    </citation>
    <scope>NUCLEOTIDE SEQUENCE</scope>
    <source>
        <strain evidence="15">JCM 18487</strain>
    </source>
</reference>
<comment type="caution">
    <text evidence="15">The sequence shown here is derived from an EMBL/GenBank/DDBJ whole genome shotgun (WGS) entry which is preliminary data.</text>
</comment>
<accession>A0A917KJ15</accession>
<dbReference type="EC" id="5.1.3.4" evidence="4"/>
<evidence type="ECO:0000256" key="13">
    <source>
        <dbReference type="ARBA" id="ARBA00074961"/>
    </source>
</evidence>
<dbReference type="GO" id="GO:0008742">
    <property type="term" value="F:L-ribulose-phosphate 4-epimerase activity"/>
    <property type="evidence" value="ECO:0007669"/>
    <property type="project" value="UniProtKB-EC"/>
</dbReference>
<keyword evidence="7" id="KW-0054">Arabinose catabolism</keyword>
<organism evidence="15 16">
    <name type="scientific">Alicyclobacillus cellulosilyticus</name>
    <dbReference type="NCBI Taxonomy" id="1003997"/>
    <lineage>
        <taxon>Bacteria</taxon>
        <taxon>Bacillati</taxon>
        <taxon>Bacillota</taxon>
        <taxon>Bacilli</taxon>
        <taxon>Bacillales</taxon>
        <taxon>Alicyclobacillaceae</taxon>
        <taxon>Alicyclobacillus</taxon>
    </lineage>
</organism>
<keyword evidence="16" id="KW-1185">Reference proteome</keyword>
<feature type="domain" description="Class II aldolase/adducin N-terminal" evidence="14">
    <location>
        <begin position="8"/>
        <end position="196"/>
    </location>
</feature>
<dbReference type="Proteomes" id="UP000637695">
    <property type="component" value="Unassembled WGS sequence"/>
</dbReference>
<keyword evidence="6" id="KW-0862">Zinc</keyword>
<evidence type="ECO:0000256" key="11">
    <source>
        <dbReference type="ARBA" id="ARBA00053542"/>
    </source>
</evidence>
<evidence type="ECO:0000256" key="4">
    <source>
        <dbReference type="ARBA" id="ARBA00013186"/>
    </source>
</evidence>
<reference evidence="15" key="1">
    <citation type="journal article" date="2014" name="Int. J. Syst. Evol. Microbiol.">
        <title>Complete genome sequence of Corynebacterium casei LMG S-19264T (=DSM 44701T), isolated from a smear-ripened cheese.</title>
        <authorList>
            <consortium name="US DOE Joint Genome Institute (JGI-PGF)"/>
            <person name="Walter F."/>
            <person name="Albersmeier A."/>
            <person name="Kalinowski J."/>
            <person name="Ruckert C."/>
        </authorList>
    </citation>
    <scope>NUCLEOTIDE SEQUENCE</scope>
    <source>
        <strain evidence="15">JCM 18487</strain>
    </source>
</reference>
<keyword evidence="9" id="KW-0119">Carbohydrate metabolism</keyword>
<proteinExistence type="inferred from homology"/>
<gene>
    <name evidence="15" type="primary">araD</name>
    <name evidence="15" type="ORF">GCM10010885_24360</name>
</gene>
<dbReference type="GO" id="GO:0046872">
    <property type="term" value="F:metal ion binding"/>
    <property type="evidence" value="ECO:0007669"/>
    <property type="project" value="UniProtKB-KW"/>
</dbReference>
<evidence type="ECO:0000256" key="10">
    <source>
        <dbReference type="ARBA" id="ARBA00032206"/>
    </source>
</evidence>
<dbReference type="EMBL" id="BMOY01000065">
    <property type="protein sequence ID" value="GGJ14158.1"/>
    <property type="molecule type" value="Genomic_DNA"/>
</dbReference>
<dbReference type="FunFam" id="3.40.225.10:FF:000001">
    <property type="entry name" value="L-ribulose-5-phosphate 4-epimerase UlaF"/>
    <property type="match status" value="1"/>
</dbReference>
<evidence type="ECO:0000256" key="2">
    <source>
        <dbReference type="ARBA" id="ARBA00001947"/>
    </source>
</evidence>